<organism evidence="10">
    <name type="scientific">Cacopsylla melanoneura</name>
    <dbReference type="NCBI Taxonomy" id="428564"/>
    <lineage>
        <taxon>Eukaryota</taxon>
        <taxon>Metazoa</taxon>
        <taxon>Ecdysozoa</taxon>
        <taxon>Arthropoda</taxon>
        <taxon>Hexapoda</taxon>
        <taxon>Insecta</taxon>
        <taxon>Pterygota</taxon>
        <taxon>Neoptera</taxon>
        <taxon>Paraneoptera</taxon>
        <taxon>Hemiptera</taxon>
        <taxon>Sternorrhyncha</taxon>
        <taxon>Psylloidea</taxon>
        <taxon>Psyllidae</taxon>
        <taxon>Psyllinae</taxon>
        <taxon>Cacopsylla</taxon>
    </lineage>
</organism>
<evidence type="ECO:0000256" key="7">
    <source>
        <dbReference type="ARBA" id="ARBA00026004"/>
    </source>
</evidence>
<evidence type="ECO:0000256" key="3">
    <source>
        <dbReference type="ARBA" id="ARBA00018920"/>
    </source>
</evidence>
<comment type="function">
    <text evidence="6">Regulates ciliary localization of the BBSome complex. Together with the BBSome complex, controls SMO ciliary trafficking and contributes to the sonic hedgehog (SHH) pathway regulation. May play a role in neurite outgrowth. May have tumor suppressor function.</text>
</comment>
<evidence type="ECO:0000256" key="1">
    <source>
        <dbReference type="ARBA" id="ARBA00004496"/>
    </source>
</evidence>
<sequence length="321" mass="37749">MEDDKPSNQVVSTDLGLNDHHQSILKSYIQFARYLRQQNLKSVELSFQDVIESRLLEATYTQSEVSQLLHNLKQLVTLDIENELINVSHINCLLLKQLFTQAEKWYLYLNIDISEIQNKHLLEVVKSLDTASSNANEPSPTLAEIKTHKLQPLEQIHIEKISTILKSEIEKLKAANEMFVTQNEELKEENGKLKQQREMMNRMMDEKDKEMDKVVKERMSEDKVNTDNNVTNQKEVDTVLRDFEQVLSEQLSDELDRMKKEISKAQAQLQLAEEELERKFNQTMTYMNMKKMIQKKNDQVKQLRESLNKYEPSDKIEEEME</sequence>
<evidence type="ECO:0000256" key="8">
    <source>
        <dbReference type="SAM" id="Coils"/>
    </source>
</evidence>
<proteinExistence type="inferred from homology"/>
<reference evidence="10" key="1">
    <citation type="submission" date="2021-05" db="EMBL/GenBank/DDBJ databases">
        <authorList>
            <person name="Alioto T."/>
            <person name="Alioto T."/>
            <person name="Gomez Garrido J."/>
        </authorList>
    </citation>
    <scope>NUCLEOTIDE SEQUENCE</scope>
</reference>
<evidence type="ECO:0000313" key="10">
    <source>
        <dbReference type="EMBL" id="CAG6776730.1"/>
    </source>
</evidence>
<evidence type="ECO:0000256" key="9">
    <source>
        <dbReference type="SAM" id="MobiDB-lite"/>
    </source>
</evidence>
<feature type="region of interest" description="Disordered" evidence="9">
    <location>
        <begin position="296"/>
        <end position="321"/>
    </location>
</feature>
<dbReference type="InterPro" id="IPR026157">
    <property type="entry name" value="LZTFL1"/>
</dbReference>
<evidence type="ECO:0000256" key="6">
    <source>
        <dbReference type="ARBA" id="ARBA00024898"/>
    </source>
</evidence>
<evidence type="ECO:0000256" key="2">
    <source>
        <dbReference type="ARBA" id="ARBA00008868"/>
    </source>
</evidence>
<accession>A0A8D9F659</accession>
<dbReference type="GO" id="GO:1903565">
    <property type="term" value="P:negative regulation of protein localization to cilium"/>
    <property type="evidence" value="ECO:0007669"/>
    <property type="project" value="TreeGrafter"/>
</dbReference>
<keyword evidence="4" id="KW-0963">Cytoplasm</keyword>
<feature type="compositionally biased region" description="Basic and acidic residues" evidence="9">
    <location>
        <begin position="296"/>
        <end position="315"/>
    </location>
</feature>
<evidence type="ECO:0000256" key="4">
    <source>
        <dbReference type="ARBA" id="ARBA00022490"/>
    </source>
</evidence>
<protein>
    <recommendedName>
        <fullName evidence="3">Leucine zipper transcription factor-like protein 1</fullName>
    </recommendedName>
</protein>
<dbReference type="GO" id="GO:0005737">
    <property type="term" value="C:cytoplasm"/>
    <property type="evidence" value="ECO:0007669"/>
    <property type="project" value="UniProtKB-SubCell"/>
</dbReference>
<keyword evidence="5 8" id="KW-0175">Coiled coil</keyword>
<comment type="similarity">
    <text evidence="2">Belongs to the LZTFL1 family.</text>
</comment>
<dbReference type="Pfam" id="PF15294">
    <property type="entry name" value="Leu_zip"/>
    <property type="match status" value="1"/>
</dbReference>
<dbReference type="AlphaFoldDB" id="A0A8D9F659"/>
<dbReference type="PANTHER" id="PTHR21635:SF0">
    <property type="entry name" value="LEUCINE ZIPPER TRANSCRIPTION FACTOR-LIKE PROTEIN 1"/>
    <property type="match status" value="1"/>
</dbReference>
<evidence type="ECO:0000256" key="5">
    <source>
        <dbReference type="ARBA" id="ARBA00023054"/>
    </source>
</evidence>
<dbReference type="PANTHER" id="PTHR21635">
    <property type="entry name" value="LEUCINE ZIPPER TRANSCRIPTION FACTOR LIKE"/>
    <property type="match status" value="1"/>
</dbReference>
<feature type="coiled-coil region" evidence="8">
    <location>
        <begin position="169"/>
        <end position="213"/>
    </location>
</feature>
<dbReference type="EMBL" id="HBUF01603107">
    <property type="protein sequence ID" value="CAG6776730.1"/>
    <property type="molecule type" value="Transcribed_RNA"/>
</dbReference>
<comment type="subunit">
    <text evidence="7">Self-associates. Interacts with BBS9; the interaction mediates the association of LZTL1 with the BBsome complex and regulates BBSome ciliary trafficking.</text>
</comment>
<comment type="subcellular location">
    <subcellularLocation>
        <location evidence="1">Cytoplasm</location>
    </subcellularLocation>
</comment>
<name>A0A8D9F659_9HEMI</name>